<dbReference type="Proteomes" id="UP000007755">
    <property type="component" value="Unassembled WGS sequence"/>
</dbReference>
<feature type="region of interest" description="Disordered" evidence="1">
    <location>
        <begin position="127"/>
        <end position="201"/>
    </location>
</feature>
<dbReference type="EMBL" id="GL888218">
    <property type="protein sequence ID" value="EGI64505.1"/>
    <property type="molecule type" value="Genomic_DNA"/>
</dbReference>
<sequence length="236" mass="26610">MRRRKAGRREEIEEERESIAAVYPYSSSDIGVCSYLSNKALRGRESNERFTTAWHPSTRQMCFTIWRQNADDDDDDDDDDGGGNDGDDDSSSSFVKPFSRLNDREVEARRKKKARRAVYPPIFGLESRMMDGDETNDVSVSRRGRIEELKEIRVSKERGDGKGSDGKKERKGASGKVEKDGRQSTGPFKVPRRQQRASNELIKLSNSFGLASERANKCSPLPRGPLQCSRAPSVEL</sequence>
<evidence type="ECO:0000313" key="3">
    <source>
        <dbReference type="Proteomes" id="UP000007755"/>
    </source>
</evidence>
<reference evidence="2" key="1">
    <citation type="submission" date="2011-02" db="EMBL/GenBank/DDBJ databases">
        <title>The genome of the leaf-cutting ant Acromyrmex echinatior suggests key adaptations to social evolution and fungus farming.</title>
        <authorList>
            <person name="Nygaard S."/>
            <person name="Zhang G."/>
        </authorList>
    </citation>
    <scope>NUCLEOTIDE SEQUENCE</scope>
</reference>
<keyword evidence="3" id="KW-1185">Reference proteome</keyword>
<dbReference type="AlphaFoldDB" id="F4WMM8"/>
<feature type="region of interest" description="Disordered" evidence="1">
    <location>
        <begin position="213"/>
        <end position="236"/>
    </location>
</feature>
<accession>F4WMM8</accession>
<name>F4WMM8_ACREC</name>
<protein>
    <submittedName>
        <fullName evidence="2">Uncharacterized protein</fullName>
    </submittedName>
</protein>
<feature type="compositionally biased region" description="Acidic residues" evidence="1">
    <location>
        <begin position="71"/>
        <end position="90"/>
    </location>
</feature>
<evidence type="ECO:0000313" key="2">
    <source>
        <dbReference type="EMBL" id="EGI64505.1"/>
    </source>
</evidence>
<dbReference type="InParanoid" id="F4WMM8"/>
<evidence type="ECO:0000256" key="1">
    <source>
        <dbReference type="SAM" id="MobiDB-lite"/>
    </source>
</evidence>
<proteinExistence type="predicted"/>
<feature type="compositionally biased region" description="Basic and acidic residues" evidence="1">
    <location>
        <begin position="144"/>
        <end position="182"/>
    </location>
</feature>
<gene>
    <name evidence="2" type="ORF">G5I_07011</name>
</gene>
<organism evidence="3">
    <name type="scientific">Acromyrmex echinatior</name>
    <name type="common">Panamanian leafcutter ant</name>
    <name type="synonym">Acromyrmex octospinosus echinatior</name>
    <dbReference type="NCBI Taxonomy" id="103372"/>
    <lineage>
        <taxon>Eukaryota</taxon>
        <taxon>Metazoa</taxon>
        <taxon>Ecdysozoa</taxon>
        <taxon>Arthropoda</taxon>
        <taxon>Hexapoda</taxon>
        <taxon>Insecta</taxon>
        <taxon>Pterygota</taxon>
        <taxon>Neoptera</taxon>
        <taxon>Endopterygota</taxon>
        <taxon>Hymenoptera</taxon>
        <taxon>Apocrita</taxon>
        <taxon>Aculeata</taxon>
        <taxon>Formicoidea</taxon>
        <taxon>Formicidae</taxon>
        <taxon>Myrmicinae</taxon>
        <taxon>Acromyrmex</taxon>
    </lineage>
</organism>
<feature type="region of interest" description="Disordered" evidence="1">
    <location>
        <begin position="67"/>
        <end position="113"/>
    </location>
</feature>